<dbReference type="GO" id="GO:0016757">
    <property type="term" value="F:glycosyltransferase activity"/>
    <property type="evidence" value="ECO:0007669"/>
    <property type="project" value="UniProtKB-KW"/>
</dbReference>
<accession>A0A9X1L1D3</accession>
<feature type="domain" description="Phosphoribosyltransferase" evidence="1">
    <location>
        <begin position="7"/>
        <end position="156"/>
    </location>
</feature>
<gene>
    <name evidence="2" type="ORF">LDX50_24765</name>
</gene>
<organism evidence="2 3">
    <name type="scientific">Fulvivirga sedimenti</name>
    <dbReference type="NCBI Taxonomy" id="2879465"/>
    <lineage>
        <taxon>Bacteria</taxon>
        <taxon>Pseudomonadati</taxon>
        <taxon>Bacteroidota</taxon>
        <taxon>Cytophagia</taxon>
        <taxon>Cytophagales</taxon>
        <taxon>Fulvivirgaceae</taxon>
        <taxon>Fulvivirga</taxon>
    </lineage>
</organism>
<dbReference type="InterPro" id="IPR050137">
    <property type="entry name" value="PyrR_bifunctional"/>
</dbReference>
<dbReference type="EMBL" id="JAIXNE010000005">
    <property type="protein sequence ID" value="MCA6078107.1"/>
    <property type="molecule type" value="Genomic_DNA"/>
</dbReference>
<dbReference type="CDD" id="cd06223">
    <property type="entry name" value="PRTases_typeI"/>
    <property type="match status" value="1"/>
</dbReference>
<comment type="caution">
    <text evidence="2">The sequence shown here is derived from an EMBL/GenBank/DDBJ whole genome shotgun (WGS) entry which is preliminary data.</text>
</comment>
<dbReference type="InterPro" id="IPR000836">
    <property type="entry name" value="PRTase_dom"/>
</dbReference>
<dbReference type="PANTHER" id="PTHR11608">
    <property type="entry name" value="BIFUNCTIONAL PROTEIN PYRR"/>
    <property type="match status" value="1"/>
</dbReference>
<dbReference type="RefSeq" id="WP_225698963.1">
    <property type="nucleotide sequence ID" value="NZ_JAIXNE010000005.1"/>
</dbReference>
<dbReference type="Proteomes" id="UP001139409">
    <property type="component" value="Unassembled WGS sequence"/>
</dbReference>
<evidence type="ECO:0000313" key="2">
    <source>
        <dbReference type="EMBL" id="MCA6078107.1"/>
    </source>
</evidence>
<protein>
    <submittedName>
        <fullName evidence="2">Phosphoribosyltransferase</fullName>
    </submittedName>
</protein>
<dbReference type="Gene3D" id="3.40.50.2020">
    <property type="match status" value="1"/>
</dbReference>
<keyword evidence="2" id="KW-0328">Glycosyltransferase</keyword>
<dbReference type="Pfam" id="PF00156">
    <property type="entry name" value="Pribosyltran"/>
    <property type="match status" value="1"/>
</dbReference>
<dbReference type="PANTHER" id="PTHR11608:SF0">
    <property type="entry name" value="BIFUNCTIONAL PROTEIN PYRR"/>
    <property type="match status" value="1"/>
</dbReference>
<name>A0A9X1L1D3_9BACT</name>
<keyword evidence="2" id="KW-0808">Transferase</keyword>
<proteinExistence type="predicted"/>
<reference evidence="2" key="1">
    <citation type="submission" date="2021-09" db="EMBL/GenBank/DDBJ databases">
        <title>Fulvivirga sp. isolated from coastal sediment.</title>
        <authorList>
            <person name="Yu H."/>
        </authorList>
    </citation>
    <scope>NUCLEOTIDE SEQUENCE</scope>
    <source>
        <strain evidence="2">1062</strain>
    </source>
</reference>
<evidence type="ECO:0000313" key="3">
    <source>
        <dbReference type="Proteomes" id="UP001139409"/>
    </source>
</evidence>
<dbReference type="InterPro" id="IPR029057">
    <property type="entry name" value="PRTase-like"/>
</dbReference>
<dbReference type="SUPFAM" id="SSF53271">
    <property type="entry name" value="PRTase-like"/>
    <property type="match status" value="1"/>
</dbReference>
<dbReference type="AlphaFoldDB" id="A0A9X1L1D3"/>
<sequence>MKDNTPILNDEQIRQKIRRIAYEIYENNYGEKELVMAGIVEQGFELAKLIAEALEHISPIRVRLIKVNLDKFAPTQSEISLDCDEKELKNKSIVLVDDVLNTGRTLAYSLKPFLKVKVKRLEIAVLVNRSHTQFPVSTQYTGYELATTINEHVKVELGKQKLSVFLQ</sequence>
<evidence type="ECO:0000259" key="1">
    <source>
        <dbReference type="Pfam" id="PF00156"/>
    </source>
</evidence>
<keyword evidence="3" id="KW-1185">Reference proteome</keyword>